<evidence type="ECO:0000256" key="2">
    <source>
        <dbReference type="ARBA" id="ARBA00022527"/>
    </source>
</evidence>
<feature type="domain" description="PASTA" evidence="11">
    <location>
        <begin position="385"/>
        <end position="450"/>
    </location>
</feature>
<evidence type="ECO:0000256" key="5">
    <source>
        <dbReference type="ARBA" id="ARBA00022777"/>
    </source>
</evidence>
<sequence length="658" mass="68476">MSVPSTDPMIGRLIDGRYQVRSRIARGGMATVYLATDLRLERRVAIKIMHGHLADDSAFKVRFIQEARSAARLAHPNVVNVFDQGQDADMAYLVMEYLPGITLRDLLKDYGHLTPEQTLDILEAVLSGLAAAHKAGIVHRDVKPENVLLADDGRIKISDFGLARAANNNTATGQALLGTIAYLSPELVTRGIADARSDIYALGIMTFEMLTGEQPYVGEAPMQIAYQHANDTVPMPSSKVASIPRELDELVLWATARDPEDRPRDARVMLDQLHDVSTLVRGGTQELTLQSTMVLPAGLRTGADAVSDAETQVLGAKLAPTKPPAATLLGIHPVGTGPVGPPDSGDLLSKKADKRKGRGFWLFALVILIAAALGGTGWYFGSGPGSDVSVPDFASASPEAASIQLTELGLTPELGGAFSATIAEGLVIGTDPDAGSRVPQDSTVTIIVSQGLQPITLPALAGLTQEAASAAITDLKAILGSVDPVFNGDVAASSVISASKESDGADLSAGGEYFEGLTVNLVVSLGSIPNVDGKTVAEATDILVGKNLVVVSGEQTYSDTIAEGDVITAQVPDGTIREGATLTLVISRGPEPVTVPNVVGMSWSEGKDTLTALGFVLSYNLGADAIAALLDVASTNPVAGTAAAKGSTITLKPTNPFG</sequence>
<feature type="domain" description="Protein kinase" evidence="10">
    <location>
        <begin position="18"/>
        <end position="277"/>
    </location>
</feature>
<dbReference type="Gene3D" id="1.10.510.10">
    <property type="entry name" value="Transferase(Phosphotransferase) domain 1"/>
    <property type="match status" value="1"/>
</dbReference>
<dbReference type="SUPFAM" id="SSF56112">
    <property type="entry name" value="Protein kinase-like (PK-like)"/>
    <property type="match status" value="1"/>
</dbReference>
<dbReference type="FunFam" id="1.10.510.10:FF:000021">
    <property type="entry name" value="Serine/threonine protein kinase"/>
    <property type="match status" value="1"/>
</dbReference>
<dbReference type="PROSITE" id="PS00108">
    <property type="entry name" value="PROTEIN_KINASE_ST"/>
    <property type="match status" value="1"/>
</dbReference>
<dbReference type="CDD" id="cd06577">
    <property type="entry name" value="PASTA_pknB"/>
    <property type="match status" value="4"/>
</dbReference>
<evidence type="ECO:0000256" key="6">
    <source>
        <dbReference type="ARBA" id="ARBA00022840"/>
    </source>
</evidence>
<feature type="domain" description="PASTA" evidence="11">
    <location>
        <begin position="589"/>
        <end position="655"/>
    </location>
</feature>
<dbReference type="FunFam" id="3.30.200.20:FF:000035">
    <property type="entry name" value="Serine/threonine protein kinase Stk1"/>
    <property type="match status" value="1"/>
</dbReference>
<keyword evidence="9" id="KW-0812">Transmembrane</keyword>
<dbReference type="PROSITE" id="PS51178">
    <property type="entry name" value="PASTA"/>
    <property type="match status" value="3"/>
</dbReference>
<keyword evidence="9" id="KW-1133">Transmembrane helix</keyword>
<dbReference type="GO" id="GO:0045717">
    <property type="term" value="P:negative regulation of fatty acid biosynthetic process"/>
    <property type="evidence" value="ECO:0007669"/>
    <property type="project" value="UniProtKB-ARBA"/>
</dbReference>
<reference evidence="12 13" key="1">
    <citation type="submission" date="2019-03" db="EMBL/GenBank/DDBJ databases">
        <title>Genomics of glacier-inhabiting Cryobacterium strains.</title>
        <authorList>
            <person name="Liu Q."/>
            <person name="Xin Y.-H."/>
        </authorList>
    </citation>
    <scope>NUCLEOTIDE SEQUENCE [LARGE SCALE GENOMIC DNA]</scope>
    <source>
        <strain evidence="12 13">Sr39</strain>
    </source>
</reference>
<comment type="catalytic activity">
    <reaction evidence="8">
        <text>L-seryl-[protein] + ATP = O-phospho-L-seryl-[protein] + ADP + H(+)</text>
        <dbReference type="Rhea" id="RHEA:17989"/>
        <dbReference type="Rhea" id="RHEA-COMP:9863"/>
        <dbReference type="Rhea" id="RHEA-COMP:11604"/>
        <dbReference type="ChEBI" id="CHEBI:15378"/>
        <dbReference type="ChEBI" id="CHEBI:29999"/>
        <dbReference type="ChEBI" id="CHEBI:30616"/>
        <dbReference type="ChEBI" id="CHEBI:83421"/>
        <dbReference type="ChEBI" id="CHEBI:456216"/>
        <dbReference type="EC" id="2.7.11.1"/>
    </reaction>
</comment>
<proteinExistence type="predicted"/>
<dbReference type="GO" id="GO:0005524">
    <property type="term" value="F:ATP binding"/>
    <property type="evidence" value="ECO:0007669"/>
    <property type="project" value="UniProtKB-KW"/>
</dbReference>
<keyword evidence="2" id="KW-0723">Serine/threonine-protein kinase</keyword>
<dbReference type="PANTHER" id="PTHR43289">
    <property type="entry name" value="MITOGEN-ACTIVATED PROTEIN KINASE KINASE KINASE 20-RELATED"/>
    <property type="match status" value="1"/>
</dbReference>
<evidence type="ECO:0000256" key="7">
    <source>
        <dbReference type="ARBA" id="ARBA00047899"/>
    </source>
</evidence>
<dbReference type="Pfam" id="PF03793">
    <property type="entry name" value="PASTA"/>
    <property type="match status" value="3"/>
</dbReference>
<keyword evidence="6" id="KW-0067">ATP-binding</keyword>
<evidence type="ECO:0000256" key="3">
    <source>
        <dbReference type="ARBA" id="ARBA00022679"/>
    </source>
</evidence>
<keyword evidence="4" id="KW-0547">Nucleotide-binding</keyword>
<evidence type="ECO:0000313" key="12">
    <source>
        <dbReference type="EMBL" id="TFD60223.1"/>
    </source>
</evidence>
<dbReference type="InterPro" id="IPR000719">
    <property type="entry name" value="Prot_kinase_dom"/>
</dbReference>
<keyword evidence="3" id="KW-0808">Transferase</keyword>
<dbReference type="InterPro" id="IPR011009">
    <property type="entry name" value="Kinase-like_dom_sf"/>
</dbReference>
<organism evidence="12 13">
    <name type="scientific">Cryobacterium suzukii</name>
    <dbReference type="NCBI Taxonomy" id="1259198"/>
    <lineage>
        <taxon>Bacteria</taxon>
        <taxon>Bacillati</taxon>
        <taxon>Actinomycetota</taxon>
        <taxon>Actinomycetes</taxon>
        <taxon>Micrococcales</taxon>
        <taxon>Microbacteriaceae</taxon>
        <taxon>Cryobacterium</taxon>
    </lineage>
</organism>
<dbReference type="Gene3D" id="3.30.200.20">
    <property type="entry name" value="Phosphorylase Kinase, domain 1"/>
    <property type="match status" value="1"/>
</dbReference>
<dbReference type="Proteomes" id="UP000298170">
    <property type="component" value="Unassembled WGS sequence"/>
</dbReference>
<keyword evidence="5 12" id="KW-0418">Kinase</keyword>
<name>A0A4R9AF84_9MICO</name>
<dbReference type="PANTHER" id="PTHR43289:SF34">
    <property type="entry name" value="SERINE_THREONINE-PROTEIN KINASE YBDM-RELATED"/>
    <property type="match status" value="1"/>
</dbReference>
<gene>
    <name evidence="12" type="primary">pknB</name>
    <name evidence="12" type="ORF">E3T39_08275</name>
</gene>
<accession>A0A4R9AF84</accession>
<protein>
    <recommendedName>
        <fullName evidence="1">non-specific serine/threonine protein kinase</fullName>
        <ecNumber evidence="1">2.7.11.1</ecNumber>
    </recommendedName>
</protein>
<evidence type="ECO:0000256" key="4">
    <source>
        <dbReference type="ARBA" id="ARBA00022741"/>
    </source>
</evidence>
<dbReference type="EC" id="2.7.11.1" evidence="1"/>
<dbReference type="InterPro" id="IPR008271">
    <property type="entry name" value="Ser/Thr_kinase_AS"/>
</dbReference>
<evidence type="ECO:0000259" key="10">
    <source>
        <dbReference type="PROSITE" id="PS50011"/>
    </source>
</evidence>
<comment type="catalytic activity">
    <reaction evidence="7">
        <text>L-threonyl-[protein] + ATP = O-phospho-L-threonyl-[protein] + ADP + H(+)</text>
        <dbReference type="Rhea" id="RHEA:46608"/>
        <dbReference type="Rhea" id="RHEA-COMP:11060"/>
        <dbReference type="Rhea" id="RHEA-COMP:11605"/>
        <dbReference type="ChEBI" id="CHEBI:15378"/>
        <dbReference type="ChEBI" id="CHEBI:30013"/>
        <dbReference type="ChEBI" id="CHEBI:30616"/>
        <dbReference type="ChEBI" id="CHEBI:61977"/>
        <dbReference type="ChEBI" id="CHEBI:456216"/>
        <dbReference type="EC" id="2.7.11.1"/>
    </reaction>
</comment>
<dbReference type="EMBL" id="SOHJ01000008">
    <property type="protein sequence ID" value="TFD60223.1"/>
    <property type="molecule type" value="Genomic_DNA"/>
</dbReference>
<dbReference type="InterPro" id="IPR005543">
    <property type="entry name" value="PASTA_dom"/>
</dbReference>
<evidence type="ECO:0000256" key="8">
    <source>
        <dbReference type="ARBA" id="ARBA00048679"/>
    </source>
</evidence>
<feature type="domain" description="PASTA" evidence="11">
    <location>
        <begin position="522"/>
        <end position="588"/>
    </location>
</feature>
<evidence type="ECO:0000256" key="1">
    <source>
        <dbReference type="ARBA" id="ARBA00012513"/>
    </source>
</evidence>
<evidence type="ECO:0000313" key="13">
    <source>
        <dbReference type="Proteomes" id="UP000298170"/>
    </source>
</evidence>
<dbReference type="Gene3D" id="3.30.10.20">
    <property type="match status" value="4"/>
</dbReference>
<feature type="transmembrane region" description="Helical" evidence="9">
    <location>
        <begin position="360"/>
        <end position="381"/>
    </location>
</feature>
<dbReference type="OrthoDB" id="9762169at2"/>
<dbReference type="PROSITE" id="PS50011">
    <property type="entry name" value="PROTEIN_KINASE_DOM"/>
    <property type="match status" value="1"/>
</dbReference>
<comment type="caution">
    <text evidence="12">The sequence shown here is derived from an EMBL/GenBank/DDBJ whole genome shotgun (WGS) entry which is preliminary data.</text>
</comment>
<keyword evidence="13" id="KW-1185">Reference proteome</keyword>
<dbReference type="CDD" id="cd14014">
    <property type="entry name" value="STKc_PknB_like"/>
    <property type="match status" value="1"/>
</dbReference>
<evidence type="ECO:0000256" key="9">
    <source>
        <dbReference type="SAM" id="Phobius"/>
    </source>
</evidence>
<dbReference type="GO" id="GO:0004674">
    <property type="term" value="F:protein serine/threonine kinase activity"/>
    <property type="evidence" value="ECO:0007669"/>
    <property type="project" value="UniProtKB-KW"/>
</dbReference>
<dbReference type="SMART" id="SM00220">
    <property type="entry name" value="S_TKc"/>
    <property type="match status" value="1"/>
</dbReference>
<keyword evidence="9" id="KW-0472">Membrane</keyword>
<dbReference type="AlphaFoldDB" id="A0A4R9AF84"/>
<dbReference type="NCBIfam" id="NF033483">
    <property type="entry name" value="PknB_PASTA_kin"/>
    <property type="match status" value="1"/>
</dbReference>
<evidence type="ECO:0000259" key="11">
    <source>
        <dbReference type="PROSITE" id="PS51178"/>
    </source>
</evidence>
<dbReference type="Pfam" id="PF00069">
    <property type="entry name" value="Pkinase"/>
    <property type="match status" value="1"/>
</dbReference>
<dbReference type="SMART" id="SM00740">
    <property type="entry name" value="PASTA"/>
    <property type="match status" value="3"/>
</dbReference>